<feature type="binding site" evidence="10">
    <location>
        <position position="277"/>
    </location>
    <ligand>
        <name>Zn(2+)</name>
        <dbReference type="ChEBI" id="CHEBI:29105"/>
    </ligand>
</feature>
<dbReference type="CDD" id="cd00757">
    <property type="entry name" value="ThiF_MoeB_HesA_family"/>
    <property type="match status" value="1"/>
</dbReference>
<evidence type="ECO:0000256" key="5">
    <source>
        <dbReference type="ARBA" id="ARBA00022723"/>
    </source>
</evidence>
<comment type="pathway">
    <text evidence="10">tRNA modification; 5-methoxycarbonylmethyl-2-thiouridine-tRNA biosynthesis.</text>
</comment>
<evidence type="ECO:0000256" key="3">
    <source>
        <dbReference type="ARBA" id="ARBA00022679"/>
    </source>
</evidence>
<evidence type="ECO:0000313" key="14">
    <source>
        <dbReference type="Proteomes" id="UP001157974"/>
    </source>
</evidence>
<feature type="binding site" evidence="10">
    <location>
        <position position="111"/>
    </location>
    <ligand>
        <name>ATP</name>
        <dbReference type="ChEBI" id="CHEBI:30616"/>
    </ligand>
</feature>
<evidence type="ECO:0000256" key="8">
    <source>
        <dbReference type="ARBA" id="ARBA00022840"/>
    </source>
</evidence>
<dbReference type="GO" id="GO:0070566">
    <property type="term" value="F:adenylyltransferase activity"/>
    <property type="evidence" value="ECO:0007669"/>
    <property type="project" value="InterPro"/>
</dbReference>
<comment type="function">
    <text evidence="10">Plays a central role in 2-thiolation of mcm(5)S(2)U at tRNA wobble positions of cytosolic tRNA(Lys), tRNA(Glu) and tRNA(Gln). Acts by mediating the C-terminal thiocarboxylation of the sulfur carrier URM1. Its N-terminus first activates URM1 as acyl-adenylate (-COAMP), then the persulfide sulfur on the catalytic cysteine is transferred to URM1 to form thiocarboxylation (-COSH) of its C-terminus. The reaction probably involves hydrogen sulfide that is generated from the persulfide intermediate and that acts as nucleophile towards URM1. Subsequently, a transient disulfide bond is formed. Does not use thiosulfate as sulfur donor; NFS1 probably acting as a sulfur donor for thiocarboxylation reactions.</text>
</comment>
<dbReference type="InterPro" id="IPR035985">
    <property type="entry name" value="Ubiquitin-activating_enz"/>
</dbReference>
<feature type="binding site" evidence="10">
    <location>
        <position position="197"/>
    </location>
    <ligand>
        <name>Zn(2+)</name>
        <dbReference type="ChEBI" id="CHEBI:29105"/>
    </ligand>
</feature>
<dbReference type="PANTHER" id="PTHR10953">
    <property type="entry name" value="UBIQUITIN-ACTIVATING ENZYME E1"/>
    <property type="match status" value="1"/>
</dbReference>
<keyword evidence="8 10" id="KW-0067">ATP-binding</keyword>
<accession>A0AAV8UQA6</accession>
<evidence type="ECO:0000256" key="9">
    <source>
        <dbReference type="ARBA" id="ARBA00023268"/>
    </source>
</evidence>
<dbReference type="Proteomes" id="UP001157974">
    <property type="component" value="Unassembled WGS sequence"/>
</dbReference>
<evidence type="ECO:0000259" key="12">
    <source>
        <dbReference type="PROSITE" id="PS50206"/>
    </source>
</evidence>
<dbReference type="Pfam" id="PF00899">
    <property type="entry name" value="ThiF"/>
    <property type="match status" value="1"/>
</dbReference>
<keyword evidence="7 10" id="KW-0862">Zinc</keyword>
<dbReference type="GO" id="GO:0042292">
    <property type="term" value="F:URM1 activating enzyme activity"/>
    <property type="evidence" value="ECO:0007669"/>
    <property type="project" value="TreeGrafter"/>
</dbReference>
<organism evidence="13 14">
    <name type="scientific">Rhodosorus marinus</name>
    <dbReference type="NCBI Taxonomy" id="101924"/>
    <lineage>
        <taxon>Eukaryota</taxon>
        <taxon>Rhodophyta</taxon>
        <taxon>Stylonematophyceae</taxon>
        <taxon>Stylonematales</taxon>
        <taxon>Stylonemataceae</taxon>
        <taxon>Rhodosorus</taxon>
    </lineage>
</organism>
<evidence type="ECO:0000256" key="4">
    <source>
        <dbReference type="ARBA" id="ARBA00022694"/>
    </source>
</evidence>
<dbReference type="InterPro" id="IPR000594">
    <property type="entry name" value="ThiF_NAD_FAD-bd"/>
</dbReference>
<keyword evidence="6 10" id="KW-0547">Nucleotide-binding</keyword>
<keyword evidence="2 10" id="KW-0963">Cytoplasm</keyword>
<evidence type="ECO:0000256" key="2">
    <source>
        <dbReference type="ARBA" id="ARBA00022490"/>
    </source>
</evidence>
<keyword evidence="5 10" id="KW-0479">Metal-binding</keyword>
<dbReference type="GO" id="GO:0002143">
    <property type="term" value="P:tRNA wobble position uridine thiolation"/>
    <property type="evidence" value="ECO:0007669"/>
    <property type="project" value="InterPro"/>
</dbReference>
<keyword evidence="9 10" id="KW-0511">Multifunctional enzyme</keyword>
<feature type="active site" description="Cysteine persulfide intermediate; for sulfurtransferase activity" evidence="10">
    <location>
        <position position="376"/>
    </location>
</feature>
<proteinExistence type="inferred from homology"/>
<evidence type="ECO:0000256" key="7">
    <source>
        <dbReference type="ARBA" id="ARBA00022833"/>
    </source>
</evidence>
<evidence type="ECO:0000256" key="6">
    <source>
        <dbReference type="ARBA" id="ARBA00022741"/>
    </source>
</evidence>
<dbReference type="EMBL" id="JAMWBK010000005">
    <property type="protein sequence ID" value="KAJ8904698.1"/>
    <property type="molecule type" value="Genomic_DNA"/>
</dbReference>
<keyword evidence="14" id="KW-1185">Reference proteome</keyword>
<feature type="active site" description="Glycyl thioester intermediate; for adenylyltransferase activity" evidence="10">
    <location>
        <position position="214"/>
    </location>
</feature>
<reference evidence="13 14" key="1">
    <citation type="journal article" date="2023" name="Nat. Commun.">
        <title>Origin of minicircular mitochondrial genomes in red algae.</title>
        <authorList>
            <person name="Lee Y."/>
            <person name="Cho C.H."/>
            <person name="Lee Y.M."/>
            <person name="Park S.I."/>
            <person name="Yang J.H."/>
            <person name="West J.A."/>
            <person name="Bhattacharya D."/>
            <person name="Yoon H.S."/>
        </authorList>
    </citation>
    <scope>NUCLEOTIDE SEQUENCE [LARGE SCALE GENOMIC DNA]</scope>
    <source>
        <strain evidence="13 14">CCMP1338</strain>
        <tissue evidence="13">Whole cell</tissue>
    </source>
</reference>
<evidence type="ECO:0000256" key="10">
    <source>
        <dbReference type="HAMAP-Rule" id="MF_03049"/>
    </source>
</evidence>
<dbReference type="GO" id="GO:0005524">
    <property type="term" value="F:ATP binding"/>
    <property type="evidence" value="ECO:0007669"/>
    <property type="project" value="UniProtKB-KW"/>
</dbReference>
<name>A0AAV8UQA6_9RHOD</name>
<comment type="caution">
    <text evidence="13">The sequence shown here is derived from an EMBL/GenBank/DDBJ whole genome shotgun (WGS) entry which is preliminary data.</text>
</comment>
<dbReference type="PANTHER" id="PTHR10953:SF102">
    <property type="entry name" value="ADENYLYLTRANSFERASE AND SULFURTRANSFERASE MOCS3"/>
    <property type="match status" value="1"/>
</dbReference>
<dbReference type="SUPFAM" id="SSF69572">
    <property type="entry name" value="Activating enzymes of the ubiquitin-like proteins"/>
    <property type="match status" value="1"/>
</dbReference>
<feature type="binding site" evidence="10">
    <location>
        <position position="86"/>
    </location>
    <ligand>
        <name>ATP</name>
        <dbReference type="ChEBI" id="CHEBI:30616"/>
    </ligand>
</feature>
<protein>
    <recommendedName>
        <fullName evidence="10">Adenylyltransferase and sulfurtransferase MOCS3 homolog</fullName>
    </recommendedName>
    <alternativeName>
        <fullName evidence="10">UBA4 homolog</fullName>
    </alternativeName>
    <alternativeName>
        <fullName evidence="10">Ubiquitin-like protein activator 4 homolog</fullName>
    </alternativeName>
    <domain>
        <recommendedName>
            <fullName evidence="10">Adenylyltransferase</fullName>
            <ecNumber evidence="10">2.7.7.-</ecNumber>
        </recommendedName>
    </domain>
    <domain>
        <recommendedName>
            <fullName evidence="10">Sulfurtransferase</fullName>
            <ecNumber evidence="10">2.8.1.-</ecNumber>
        </recommendedName>
    </domain>
</protein>
<dbReference type="InterPro" id="IPR028885">
    <property type="entry name" value="MOCS3/Uba4"/>
</dbReference>
<dbReference type="Pfam" id="PF00581">
    <property type="entry name" value="Rhodanese"/>
    <property type="match status" value="1"/>
</dbReference>
<keyword evidence="4 10" id="KW-0819">tRNA processing</keyword>
<feature type="binding site" evidence="10">
    <location>
        <position position="274"/>
    </location>
    <ligand>
        <name>Zn(2+)</name>
        <dbReference type="ChEBI" id="CHEBI:29105"/>
    </ligand>
</feature>
<dbReference type="InterPro" id="IPR036873">
    <property type="entry name" value="Rhodanese-like_dom_sf"/>
</dbReference>
<dbReference type="Gene3D" id="3.40.50.720">
    <property type="entry name" value="NAD(P)-binding Rossmann-like Domain"/>
    <property type="match status" value="1"/>
</dbReference>
<dbReference type="HAMAP" id="MF_03049">
    <property type="entry name" value="MOCS3_Uba4"/>
    <property type="match status" value="1"/>
</dbReference>
<sequence length="418" mass="45033">MKSPWGELQELKGASTAQEEENGVRQAFSNDVLERYSRQMLLLRFGVEGQKRLSQKSVLVIGAGGLGCPAAMYLASAGVGRLGLLDRGDSVDRSNLHRQIGHTDASVGADKCLSLRDSLMRINPGSSICTLSTGITAKFALQLILPFDIVLDCTDNVESRYIISDACAALRKPLVSGSAIGFEGQLSVYCDSEESPCYRCIFPSPPPPDCVGSCDTAGVLGPVPGVIGTMQAVEALKLAAEIEGAEVCSRRMVLYDGLSCETRVIRLRSRSKTCRACGNPEDSSQRIVNPAEFDYGSFTLAGSCATPQSTDQGRLRATALLDKGRLKDALCIDVRPKEQFDMCSIGGFQNIPITKLSKELITIQNRVGDKEIILICRRGVDSATAVSMMRKAGIENATDVIGGLDAWRQECNPEFPTY</sequence>
<dbReference type="GO" id="GO:0004792">
    <property type="term" value="F:thiosulfate-cyanide sulfurtransferase activity"/>
    <property type="evidence" value="ECO:0007669"/>
    <property type="project" value="TreeGrafter"/>
</dbReference>
<feature type="binding site" evidence="10">
    <location>
        <position position="200"/>
    </location>
    <ligand>
        <name>Zn(2+)</name>
        <dbReference type="ChEBI" id="CHEBI:29105"/>
    </ligand>
</feature>
<comment type="similarity">
    <text evidence="10">In the N-terminal section; belongs to the HesA/MoeB/ThiF family. UBA4 subfamily.</text>
</comment>
<feature type="binding site" evidence="10">
    <location>
        <position position="65"/>
    </location>
    <ligand>
        <name>ATP</name>
        <dbReference type="ChEBI" id="CHEBI:30616"/>
    </ligand>
</feature>
<evidence type="ECO:0000313" key="13">
    <source>
        <dbReference type="EMBL" id="KAJ8904698.1"/>
    </source>
</evidence>
<evidence type="ECO:0000256" key="11">
    <source>
        <dbReference type="SAM" id="MobiDB-lite"/>
    </source>
</evidence>
<dbReference type="AlphaFoldDB" id="A0AAV8UQA6"/>
<keyword evidence="3 10" id="KW-0808">Transferase</keyword>
<comment type="subcellular location">
    <subcellularLocation>
        <location evidence="1">Cytoplasm</location>
        <location evidence="1">Cytosol</location>
    </subcellularLocation>
</comment>
<gene>
    <name evidence="13" type="ORF">NDN08_001216</name>
</gene>
<comment type="cofactor">
    <cofactor evidence="10">
        <name>Zn(2+)</name>
        <dbReference type="ChEBI" id="CHEBI:29105"/>
    </cofactor>
    <text evidence="10">Binds 1 zinc ion per subunit.</text>
</comment>
<evidence type="ECO:0000256" key="1">
    <source>
        <dbReference type="ARBA" id="ARBA00004514"/>
    </source>
</evidence>
<dbReference type="GO" id="GO:0005829">
    <property type="term" value="C:cytosol"/>
    <property type="evidence" value="ECO:0007669"/>
    <property type="project" value="UniProtKB-SubCell"/>
</dbReference>
<feature type="binding site" evidence="10">
    <location>
        <begin position="155"/>
        <end position="156"/>
    </location>
    <ligand>
        <name>ATP</name>
        <dbReference type="ChEBI" id="CHEBI:30616"/>
    </ligand>
</feature>
<dbReference type="SMART" id="SM00450">
    <property type="entry name" value="RHOD"/>
    <property type="match status" value="1"/>
</dbReference>
<dbReference type="Gene3D" id="3.40.250.10">
    <property type="entry name" value="Rhodanese-like domain"/>
    <property type="match status" value="1"/>
</dbReference>
<feature type="region of interest" description="Disordered" evidence="11">
    <location>
        <begin position="1"/>
        <end position="23"/>
    </location>
</feature>
<dbReference type="EC" id="2.8.1.-" evidence="10"/>
<dbReference type="FunFam" id="3.40.50.720:FF:000033">
    <property type="entry name" value="Adenylyltransferase and sulfurtransferase MOCS3"/>
    <property type="match status" value="1"/>
</dbReference>
<dbReference type="PROSITE" id="PS50206">
    <property type="entry name" value="RHODANESE_3"/>
    <property type="match status" value="1"/>
</dbReference>
<dbReference type="InterPro" id="IPR001763">
    <property type="entry name" value="Rhodanese-like_dom"/>
</dbReference>
<dbReference type="EC" id="2.7.7.-" evidence="10"/>
<feature type="domain" description="Rhodanese" evidence="12">
    <location>
        <begin position="325"/>
        <end position="416"/>
    </location>
</feature>
<feature type="binding site" evidence="10">
    <location>
        <begin position="94"/>
        <end position="98"/>
    </location>
    <ligand>
        <name>ATP</name>
        <dbReference type="ChEBI" id="CHEBI:30616"/>
    </ligand>
</feature>
<dbReference type="GO" id="GO:0046872">
    <property type="term" value="F:metal ion binding"/>
    <property type="evidence" value="ECO:0007669"/>
    <property type="project" value="UniProtKB-KW"/>
</dbReference>
<dbReference type="InterPro" id="IPR045886">
    <property type="entry name" value="ThiF/MoeB/HesA"/>
</dbReference>